<dbReference type="InterPro" id="IPR014710">
    <property type="entry name" value="RmlC-like_jellyroll"/>
</dbReference>
<feature type="domain" description="Cyclic nucleotide-binding" evidence="4">
    <location>
        <begin position="32"/>
        <end position="131"/>
    </location>
</feature>
<keyword evidence="1" id="KW-0805">Transcription regulation</keyword>
<evidence type="ECO:0000256" key="2">
    <source>
        <dbReference type="ARBA" id="ARBA00023125"/>
    </source>
</evidence>
<dbReference type="PANTHER" id="PTHR24567:SF74">
    <property type="entry name" value="HTH-TYPE TRANSCRIPTIONAL REGULATOR ARCR"/>
    <property type="match status" value="1"/>
</dbReference>
<dbReference type="InterPro" id="IPR012318">
    <property type="entry name" value="HTH_CRP"/>
</dbReference>
<evidence type="ECO:0000259" key="5">
    <source>
        <dbReference type="PROSITE" id="PS51063"/>
    </source>
</evidence>
<dbReference type="PROSITE" id="PS50042">
    <property type="entry name" value="CNMP_BINDING_3"/>
    <property type="match status" value="1"/>
</dbReference>
<dbReference type="InterPro" id="IPR000595">
    <property type="entry name" value="cNMP-bd_dom"/>
</dbReference>
<sequence length="240" mass="27305">MFDNNDSPWIKGDQKRFENILKFHGICKTKVYSASETIYIQDDPGDTFFYVKSGRVKVYILKGDGSEKTLSIHEQGGFFGETSAIDLFPRPCCASAMISSEIIALTQEELKKLLKFDADLYFIILQSLTRKIRMLSFQIQEMAFLEAEQRIIHMLLRLTADFGTTTQDGIRLSIKFSDQELAGLVGACRTTVTKTLNSLKKQGFIDKQYRNIIIKNQIGLLEYLYGHKANEKALNLSDCI</sequence>
<protein>
    <submittedName>
        <fullName evidence="6">Cyclic nucleotide-binding domain protein</fullName>
    </submittedName>
</protein>
<dbReference type="Pfam" id="PF13545">
    <property type="entry name" value="HTH_Crp_2"/>
    <property type="match status" value="1"/>
</dbReference>
<keyword evidence="3" id="KW-0804">Transcription</keyword>
<dbReference type="GO" id="GO:0003700">
    <property type="term" value="F:DNA-binding transcription factor activity"/>
    <property type="evidence" value="ECO:0007669"/>
    <property type="project" value="TreeGrafter"/>
</dbReference>
<dbReference type="RefSeq" id="WP_005809193.1">
    <property type="nucleotide sequence ID" value="NZ_JH414450.1"/>
</dbReference>
<keyword evidence="2" id="KW-0238">DNA-binding</keyword>
<dbReference type="AlphaFoldDB" id="G9XIH3"/>
<dbReference type="GO" id="GO:0003677">
    <property type="term" value="F:DNA binding"/>
    <property type="evidence" value="ECO:0007669"/>
    <property type="project" value="UniProtKB-KW"/>
</dbReference>
<dbReference type="SMART" id="SM00419">
    <property type="entry name" value="HTH_CRP"/>
    <property type="match status" value="1"/>
</dbReference>
<dbReference type="Gene3D" id="1.10.10.10">
    <property type="entry name" value="Winged helix-like DNA-binding domain superfamily/Winged helix DNA-binding domain"/>
    <property type="match status" value="1"/>
</dbReference>
<dbReference type="Gene3D" id="2.60.120.10">
    <property type="entry name" value="Jelly Rolls"/>
    <property type="match status" value="1"/>
</dbReference>
<comment type="caution">
    <text evidence="6">The sequence shown here is derived from an EMBL/GenBank/DDBJ whole genome shotgun (WGS) entry which is preliminary data.</text>
</comment>
<evidence type="ECO:0000313" key="7">
    <source>
        <dbReference type="Proteomes" id="UP000004416"/>
    </source>
</evidence>
<dbReference type="InterPro" id="IPR036390">
    <property type="entry name" value="WH_DNA-bd_sf"/>
</dbReference>
<dbReference type="SUPFAM" id="SSF46785">
    <property type="entry name" value="Winged helix' DNA-binding domain"/>
    <property type="match status" value="1"/>
</dbReference>
<evidence type="ECO:0000256" key="1">
    <source>
        <dbReference type="ARBA" id="ARBA00023015"/>
    </source>
</evidence>
<dbReference type="Pfam" id="PF00027">
    <property type="entry name" value="cNMP_binding"/>
    <property type="match status" value="1"/>
</dbReference>
<gene>
    <name evidence="6" type="ORF">HMPREF0322_00749</name>
</gene>
<dbReference type="InterPro" id="IPR036388">
    <property type="entry name" value="WH-like_DNA-bd_sf"/>
</dbReference>
<dbReference type="SMART" id="SM00100">
    <property type="entry name" value="cNMP"/>
    <property type="match status" value="1"/>
</dbReference>
<dbReference type="HOGENOM" id="CLU_075053_3_2_9"/>
<dbReference type="PROSITE" id="PS51063">
    <property type="entry name" value="HTH_CRP_2"/>
    <property type="match status" value="1"/>
</dbReference>
<dbReference type="PANTHER" id="PTHR24567">
    <property type="entry name" value="CRP FAMILY TRANSCRIPTIONAL REGULATORY PROTEIN"/>
    <property type="match status" value="1"/>
</dbReference>
<dbReference type="PATRIC" id="fig|537010.4.peg.687"/>
<accession>G9XIH3</accession>
<dbReference type="GO" id="GO:0005829">
    <property type="term" value="C:cytosol"/>
    <property type="evidence" value="ECO:0007669"/>
    <property type="project" value="TreeGrafter"/>
</dbReference>
<dbReference type="Proteomes" id="UP000004416">
    <property type="component" value="Unassembled WGS sequence"/>
</dbReference>
<dbReference type="SUPFAM" id="SSF51206">
    <property type="entry name" value="cAMP-binding domain-like"/>
    <property type="match status" value="1"/>
</dbReference>
<reference evidence="6 7" key="1">
    <citation type="submission" date="2011-08" db="EMBL/GenBank/DDBJ databases">
        <authorList>
            <person name="Weinstock G."/>
            <person name="Sodergren E."/>
            <person name="Clifton S."/>
            <person name="Fulton L."/>
            <person name="Fulton B."/>
            <person name="Courtney L."/>
            <person name="Fronick C."/>
            <person name="Harrison M."/>
            <person name="Strong C."/>
            <person name="Farmer C."/>
            <person name="Delahaunty K."/>
            <person name="Markovic C."/>
            <person name="Hall O."/>
            <person name="Minx P."/>
            <person name="Tomlinson C."/>
            <person name="Mitreva M."/>
            <person name="Hou S."/>
            <person name="Chen J."/>
            <person name="Wollam A."/>
            <person name="Pepin K.H."/>
            <person name="Johnson M."/>
            <person name="Bhonagiri V."/>
            <person name="Zhang X."/>
            <person name="Suruliraj S."/>
            <person name="Warren W."/>
            <person name="Chinwalla A."/>
            <person name="Mardis E.R."/>
            <person name="Wilson R.K."/>
        </authorList>
    </citation>
    <scope>NUCLEOTIDE SEQUENCE [LARGE SCALE GENOMIC DNA]</scope>
    <source>
        <strain evidence="6 7">DP7</strain>
    </source>
</reference>
<name>G9XIH3_DESHA</name>
<organism evidence="6 7">
    <name type="scientific">Desulfitobacterium hafniense DP7</name>
    <dbReference type="NCBI Taxonomy" id="537010"/>
    <lineage>
        <taxon>Bacteria</taxon>
        <taxon>Bacillati</taxon>
        <taxon>Bacillota</taxon>
        <taxon>Clostridia</taxon>
        <taxon>Eubacteriales</taxon>
        <taxon>Desulfitobacteriaceae</taxon>
        <taxon>Desulfitobacterium</taxon>
    </lineage>
</organism>
<evidence type="ECO:0000256" key="3">
    <source>
        <dbReference type="ARBA" id="ARBA00023163"/>
    </source>
</evidence>
<proteinExistence type="predicted"/>
<dbReference type="EMBL" id="AFZX01000020">
    <property type="protein sequence ID" value="EHL08437.1"/>
    <property type="molecule type" value="Genomic_DNA"/>
</dbReference>
<dbReference type="InterPro" id="IPR018490">
    <property type="entry name" value="cNMP-bd_dom_sf"/>
</dbReference>
<evidence type="ECO:0000313" key="6">
    <source>
        <dbReference type="EMBL" id="EHL08437.1"/>
    </source>
</evidence>
<dbReference type="CDD" id="cd00038">
    <property type="entry name" value="CAP_ED"/>
    <property type="match status" value="1"/>
</dbReference>
<dbReference type="InterPro" id="IPR050397">
    <property type="entry name" value="Env_Response_Regulators"/>
</dbReference>
<feature type="domain" description="HTH crp-type" evidence="5">
    <location>
        <begin position="145"/>
        <end position="218"/>
    </location>
</feature>
<evidence type="ECO:0000259" key="4">
    <source>
        <dbReference type="PROSITE" id="PS50042"/>
    </source>
</evidence>